<dbReference type="InterPro" id="IPR012664">
    <property type="entry name" value="CHP02452"/>
</dbReference>
<keyword evidence="7" id="KW-0413">Isomerase</keyword>
<dbReference type="InterPro" id="IPR043472">
    <property type="entry name" value="Macro_dom-like"/>
</dbReference>
<dbReference type="Pfam" id="PF10021">
    <property type="entry name" value="PARG_cat_microb"/>
    <property type="match status" value="1"/>
</dbReference>
<dbReference type="EC" id="5.1.3.2" evidence="4"/>
<keyword evidence="5" id="KW-0520">NAD</keyword>
<feature type="compositionally biased region" description="Low complexity" evidence="8">
    <location>
        <begin position="30"/>
        <end position="54"/>
    </location>
</feature>
<comment type="cofactor">
    <cofactor evidence="2">
        <name>NAD(+)</name>
        <dbReference type="ChEBI" id="CHEBI:57540"/>
    </cofactor>
</comment>
<evidence type="ECO:0000256" key="8">
    <source>
        <dbReference type="SAM" id="MobiDB-lite"/>
    </source>
</evidence>
<feature type="domain" description="NAD-dependent epimerase/dehydratase" evidence="9">
    <location>
        <begin position="454"/>
        <end position="759"/>
    </location>
</feature>
<evidence type="ECO:0000256" key="2">
    <source>
        <dbReference type="ARBA" id="ARBA00001911"/>
    </source>
</evidence>
<gene>
    <name evidence="11" type="ORF">ACHAXA_000447</name>
</gene>
<feature type="compositionally biased region" description="Low complexity" evidence="8">
    <location>
        <begin position="655"/>
        <end position="673"/>
    </location>
</feature>
<dbReference type="CDD" id="cd05247">
    <property type="entry name" value="UDP_G4E_1_SDR_e"/>
    <property type="match status" value="1"/>
</dbReference>
<feature type="domain" description="Microbial-type PARG catalytic" evidence="10">
    <location>
        <begin position="75"/>
        <end position="279"/>
    </location>
</feature>
<dbReference type="AlphaFoldDB" id="A0ABD3RVX1"/>
<protein>
    <recommendedName>
        <fullName evidence="4">UDP-glucose 4-epimerase</fullName>
        <ecNumber evidence="4">5.1.3.2</ecNumber>
    </recommendedName>
</protein>
<name>A0ABD3RVX1_9STRA</name>
<feature type="region of interest" description="Disordered" evidence="8">
    <location>
        <begin position="1"/>
        <end position="56"/>
    </location>
</feature>
<dbReference type="Gene3D" id="3.40.220.10">
    <property type="entry name" value="Leucine Aminopeptidase, subunit E, domain 1"/>
    <property type="match status" value="1"/>
</dbReference>
<dbReference type="PANTHER" id="PTHR43725">
    <property type="entry name" value="UDP-GLUCOSE 4-EPIMERASE"/>
    <property type="match status" value="1"/>
</dbReference>
<keyword evidence="12" id="KW-1185">Reference proteome</keyword>
<dbReference type="Gene3D" id="3.90.25.10">
    <property type="entry name" value="UDP-galactose 4-epimerase, domain 1"/>
    <property type="match status" value="1"/>
</dbReference>
<dbReference type="Pfam" id="PF01370">
    <property type="entry name" value="Epimerase"/>
    <property type="match status" value="1"/>
</dbReference>
<feature type="region of interest" description="Disordered" evidence="8">
    <location>
        <begin position="655"/>
        <end position="674"/>
    </location>
</feature>
<comment type="caution">
    <text evidence="11">The sequence shown here is derived from an EMBL/GenBank/DDBJ whole genome shotgun (WGS) entry which is preliminary data.</text>
</comment>
<dbReference type="InterPro" id="IPR036291">
    <property type="entry name" value="NAD(P)-bd_dom_sf"/>
</dbReference>
<dbReference type="SUPFAM" id="SSF52949">
    <property type="entry name" value="Macro domain-like"/>
    <property type="match status" value="1"/>
</dbReference>
<proteinExistence type="predicted"/>
<organism evidence="11 12">
    <name type="scientific">Cyclostephanos tholiformis</name>
    <dbReference type="NCBI Taxonomy" id="382380"/>
    <lineage>
        <taxon>Eukaryota</taxon>
        <taxon>Sar</taxon>
        <taxon>Stramenopiles</taxon>
        <taxon>Ochrophyta</taxon>
        <taxon>Bacillariophyta</taxon>
        <taxon>Coscinodiscophyceae</taxon>
        <taxon>Thalassiosirophycidae</taxon>
        <taxon>Stephanodiscales</taxon>
        <taxon>Stephanodiscaceae</taxon>
        <taxon>Cyclostephanos</taxon>
    </lineage>
</organism>
<dbReference type="GO" id="GO:0003978">
    <property type="term" value="F:UDP-glucose 4-epimerase activity"/>
    <property type="evidence" value="ECO:0007669"/>
    <property type="project" value="UniProtKB-EC"/>
</dbReference>
<reference evidence="11 12" key="1">
    <citation type="submission" date="2024-10" db="EMBL/GenBank/DDBJ databases">
        <title>Updated reference genomes for cyclostephanoid diatoms.</title>
        <authorList>
            <person name="Roberts W.R."/>
            <person name="Alverson A.J."/>
        </authorList>
    </citation>
    <scope>NUCLEOTIDE SEQUENCE [LARGE SCALE GENOMIC DNA]</scope>
    <source>
        <strain evidence="11 12">AJA228-03</strain>
    </source>
</reference>
<keyword evidence="6" id="KW-0299">Galactose metabolism</keyword>
<keyword evidence="6" id="KW-0119">Carbohydrate metabolism</keyword>
<dbReference type="Gene3D" id="3.40.50.720">
    <property type="entry name" value="NAD(P)-binding Rossmann-like Domain"/>
    <property type="match status" value="1"/>
</dbReference>
<dbReference type="SUPFAM" id="SSF51735">
    <property type="entry name" value="NAD(P)-binding Rossmann-fold domains"/>
    <property type="match status" value="1"/>
</dbReference>
<evidence type="ECO:0000256" key="1">
    <source>
        <dbReference type="ARBA" id="ARBA00000083"/>
    </source>
</evidence>
<dbReference type="PANTHER" id="PTHR43725:SF47">
    <property type="entry name" value="UDP-GLUCOSE 4-EPIMERASE"/>
    <property type="match status" value="1"/>
</dbReference>
<dbReference type="Proteomes" id="UP001530377">
    <property type="component" value="Unassembled WGS sequence"/>
</dbReference>
<comment type="catalytic activity">
    <reaction evidence="1">
        <text>UDP-alpha-D-glucose = UDP-alpha-D-galactose</text>
        <dbReference type="Rhea" id="RHEA:22168"/>
        <dbReference type="ChEBI" id="CHEBI:58885"/>
        <dbReference type="ChEBI" id="CHEBI:66914"/>
        <dbReference type="EC" id="5.1.3.2"/>
    </reaction>
</comment>
<feature type="region of interest" description="Disordered" evidence="8">
    <location>
        <begin position="126"/>
        <end position="167"/>
    </location>
</feature>
<evidence type="ECO:0000259" key="9">
    <source>
        <dbReference type="Pfam" id="PF01370"/>
    </source>
</evidence>
<evidence type="ECO:0000313" key="11">
    <source>
        <dbReference type="EMBL" id="KAL3816369.1"/>
    </source>
</evidence>
<dbReference type="EMBL" id="JALLPB020000152">
    <property type="protein sequence ID" value="KAL3816369.1"/>
    <property type="molecule type" value="Genomic_DNA"/>
</dbReference>
<dbReference type="NCBIfam" id="TIGR02452">
    <property type="entry name" value="TIGR02452 family protein"/>
    <property type="match status" value="2"/>
</dbReference>
<evidence type="ECO:0000313" key="12">
    <source>
        <dbReference type="Proteomes" id="UP001530377"/>
    </source>
</evidence>
<dbReference type="InterPro" id="IPR019261">
    <property type="entry name" value="PARG_cat_microbial"/>
</dbReference>
<comment type="pathway">
    <text evidence="3">Carbohydrate metabolism; galactose metabolism.</text>
</comment>
<evidence type="ECO:0000256" key="4">
    <source>
        <dbReference type="ARBA" id="ARBA00013189"/>
    </source>
</evidence>
<evidence type="ECO:0000256" key="3">
    <source>
        <dbReference type="ARBA" id="ARBA00004947"/>
    </source>
</evidence>
<evidence type="ECO:0000256" key="5">
    <source>
        <dbReference type="ARBA" id="ARBA00023027"/>
    </source>
</evidence>
<accession>A0ABD3RVX1</accession>
<evidence type="ECO:0000256" key="6">
    <source>
        <dbReference type="ARBA" id="ARBA00023144"/>
    </source>
</evidence>
<dbReference type="InterPro" id="IPR005886">
    <property type="entry name" value="UDP_G4E"/>
</dbReference>
<dbReference type="InterPro" id="IPR001509">
    <property type="entry name" value="Epimerase_deHydtase"/>
</dbReference>
<evidence type="ECO:0000256" key="7">
    <source>
        <dbReference type="ARBA" id="ARBA00023235"/>
    </source>
</evidence>
<evidence type="ECO:0000259" key="10">
    <source>
        <dbReference type="Pfam" id="PF10021"/>
    </source>
</evidence>
<sequence length="918" mass="99747">MRTISPRQEHQNEQSHHQGGGDIRPISDASMSSSSPSPSSSSSYSTTSSTTSSSRPIIRTHTHLTYSRHHLIDVAMETIKISERGSYINPSGREVHVKEDLDRAVENSVHYCHDFDFRSALLEGCDATGGHRHDPSPQKQKQQQQQQQQQQQRSWRRMRPRGSSTDSRFAKTSFLVVSASWIESALELLRAQRSSSSDGTTMMGGGDSSYRVGVLNSGSGTTPGGRFLKGTVSQEDCLCRASLLYSCISQPRFQSEGRFYGKNRGLKYGTSNCVIFSPDTVEGKLLDNYEKVSFVTIPAPNAFTTSSMSGKEYNDVEGGENRGMASRNVSVVDLSSMCGVDAPSFFDEKLEEKRSALLSSLSDRIHRALSALALGGCTDLVLPAFGCGVHGNDPSMVAGVFREMLTDTSQFGGRFRTVVFAVPPCRKQNYQAFAAYFQKSDRPRPTILRTRKRILVTGGCGYIGSHTLVSLLDPSTTSGTNVEYSIVVVDNLVNSSSESLRRACDVTGLGGGDFVVDGDDDYGTDDAGGRLIFRKVDCADPSGMRAVFDEFVPLGGFDAAIHFAGLKAVGESKTMPLRYYRVNIVATLTLLDLMEEYGCRTLVFSSSATVYGVSTRDRLNENDEVGTTITNCYGRTKHMIEQILRDFHASHEVASSSSGVGGEAASSSSSSSADVRDPWSVVILRYFNPAGAHPSGKMGEDPSGVPNNLMPYVAQVAVGRRPHVTVFGNDYDTPDGTGIRDYLHVMDLAEGHVAALAYASDEGCGSRVGGTAGKGKSGMGKISTFNLGTGTGYSVLDMVNAFGRAVGRPIPVVVGPRRPGDVTIYMADPTRAKEDMGWEAKRDLDDMCRDLWNPPFDCIVAFVAVYNQFLLNLCLVRRVRNIRTVEQEDALLWLVVQPSLVDRCRTISSSAIALDSSR</sequence>
<feature type="compositionally biased region" description="Low complexity" evidence="8">
    <location>
        <begin position="138"/>
        <end position="152"/>
    </location>
</feature>
<dbReference type="GO" id="GO:0006012">
    <property type="term" value="P:galactose metabolic process"/>
    <property type="evidence" value="ECO:0007669"/>
    <property type="project" value="UniProtKB-KW"/>
</dbReference>
<feature type="compositionally biased region" description="Basic and acidic residues" evidence="8">
    <location>
        <begin position="7"/>
        <end position="16"/>
    </location>
</feature>